<proteinExistence type="predicted"/>
<evidence type="ECO:0000313" key="1">
    <source>
        <dbReference type="EMBL" id="CAB3247772.1"/>
    </source>
</evidence>
<sequence>MRKENIQMKILRYGAPGAAAWKILRGGRVLLNDIFQHALLLLLTHGSDIGYVERAEITEIAVGFYINRSFESFGVESISMETKEKFFDELQE</sequence>
<organism evidence="1 2">
    <name type="scientific">Arctia plantaginis</name>
    <name type="common">Wood tiger moth</name>
    <name type="synonym">Phalaena plantaginis</name>
    <dbReference type="NCBI Taxonomy" id="874455"/>
    <lineage>
        <taxon>Eukaryota</taxon>
        <taxon>Metazoa</taxon>
        <taxon>Ecdysozoa</taxon>
        <taxon>Arthropoda</taxon>
        <taxon>Hexapoda</taxon>
        <taxon>Insecta</taxon>
        <taxon>Pterygota</taxon>
        <taxon>Neoptera</taxon>
        <taxon>Endopterygota</taxon>
        <taxon>Lepidoptera</taxon>
        <taxon>Glossata</taxon>
        <taxon>Ditrysia</taxon>
        <taxon>Noctuoidea</taxon>
        <taxon>Erebidae</taxon>
        <taxon>Arctiinae</taxon>
        <taxon>Arctia</taxon>
    </lineage>
</organism>
<keyword evidence="2" id="KW-1185">Reference proteome</keyword>
<accession>A0A8S1AJ57</accession>
<gene>
    <name evidence="1" type="ORF">APLA_LOCUS11411</name>
</gene>
<dbReference type="AlphaFoldDB" id="A0A8S1AJ57"/>
<comment type="caution">
    <text evidence="1">The sequence shown here is derived from an EMBL/GenBank/DDBJ whole genome shotgun (WGS) entry which is preliminary data.</text>
</comment>
<evidence type="ECO:0000313" key="2">
    <source>
        <dbReference type="Proteomes" id="UP000494106"/>
    </source>
</evidence>
<protein>
    <submittedName>
        <fullName evidence="1">Uncharacterized protein</fullName>
    </submittedName>
</protein>
<dbReference type="Proteomes" id="UP000494106">
    <property type="component" value="Unassembled WGS sequence"/>
</dbReference>
<name>A0A8S1AJ57_ARCPL</name>
<dbReference type="EMBL" id="CADEBC010000531">
    <property type="protein sequence ID" value="CAB3247772.1"/>
    <property type="molecule type" value="Genomic_DNA"/>
</dbReference>
<reference evidence="1 2" key="1">
    <citation type="submission" date="2020-04" db="EMBL/GenBank/DDBJ databases">
        <authorList>
            <person name="Wallbank WR R."/>
            <person name="Pardo Diaz C."/>
            <person name="Kozak K."/>
            <person name="Martin S."/>
            <person name="Jiggins C."/>
            <person name="Moest M."/>
            <person name="Warren A I."/>
            <person name="Byers J.R.P. K."/>
            <person name="Montejo-Kovacevich G."/>
            <person name="Yen C E."/>
        </authorList>
    </citation>
    <scope>NUCLEOTIDE SEQUENCE [LARGE SCALE GENOMIC DNA]</scope>
</reference>